<sequence length="131" mass="13367">MAGFNALIGLDIVGPEADGGFVVELAVRPCHLHGAAQVHGGVYLALADTAMARAAQHRVGPDQFTPTVELKTNFLRACASGKIVATGHVVRAGKRLVFAEAELHSATGDLLATASATLIRSGKSPGAGAEK</sequence>
<evidence type="ECO:0000313" key="4">
    <source>
        <dbReference type="EMBL" id="MBC2778989.1"/>
    </source>
</evidence>
<evidence type="ECO:0000256" key="2">
    <source>
        <dbReference type="ARBA" id="ARBA00022801"/>
    </source>
</evidence>
<dbReference type="NCBIfam" id="TIGR00369">
    <property type="entry name" value="unchar_dom_1"/>
    <property type="match status" value="1"/>
</dbReference>
<keyword evidence="5" id="KW-1185">Reference proteome</keyword>
<dbReference type="PANTHER" id="PTHR21660:SF1">
    <property type="entry name" value="ACYL-COENZYME A THIOESTERASE 13"/>
    <property type="match status" value="1"/>
</dbReference>
<dbReference type="GO" id="GO:0047617">
    <property type="term" value="F:fatty acyl-CoA hydrolase activity"/>
    <property type="evidence" value="ECO:0007669"/>
    <property type="project" value="InterPro"/>
</dbReference>
<dbReference type="RefSeq" id="WP_185802290.1">
    <property type="nucleotide sequence ID" value="NZ_JACJVJ010000003.1"/>
</dbReference>
<dbReference type="AlphaFoldDB" id="A0A842I2M0"/>
<dbReference type="CDD" id="cd03443">
    <property type="entry name" value="PaaI_thioesterase"/>
    <property type="match status" value="1"/>
</dbReference>
<protein>
    <submittedName>
        <fullName evidence="4">PaaI family thioesterase</fullName>
    </submittedName>
</protein>
<organism evidence="4 5">
    <name type="scientific">Parasphingopyxis marina</name>
    <dbReference type="NCBI Taxonomy" id="2761622"/>
    <lineage>
        <taxon>Bacteria</taxon>
        <taxon>Pseudomonadati</taxon>
        <taxon>Pseudomonadota</taxon>
        <taxon>Alphaproteobacteria</taxon>
        <taxon>Sphingomonadales</taxon>
        <taxon>Sphingomonadaceae</taxon>
        <taxon>Parasphingopyxis</taxon>
    </lineage>
</organism>
<comment type="similarity">
    <text evidence="1">Belongs to the thioesterase PaaI family.</text>
</comment>
<keyword evidence="2" id="KW-0378">Hydrolase</keyword>
<evidence type="ECO:0000256" key="1">
    <source>
        <dbReference type="ARBA" id="ARBA00008324"/>
    </source>
</evidence>
<dbReference type="EMBL" id="JACJVJ010000003">
    <property type="protein sequence ID" value="MBC2778989.1"/>
    <property type="molecule type" value="Genomic_DNA"/>
</dbReference>
<dbReference type="InterPro" id="IPR006683">
    <property type="entry name" value="Thioestr_dom"/>
</dbReference>
<evidence type="ECO:0000313" key="5">
    <source>
        <dbReference type="Proteomes" id="UP000564378"/>
    </source>
</evidence>
<feature type="domain" description="Thioesterase" evidence="3">
    <location>
        <begin position="38"/>
        <end position="111"/>
    </location>
</feature>
<dbReference type="InterPro" id="IPR003736">
    <property type="entry name" value="PAAI_dom"/>
</dbReference>
<dbReference type="InterPro" id="IPR029069">
    <property type="entry name" value="HotDog_dom_sf"/>
</dbReference>
<dbReference type="PANTHER" id="PTHR21660">
    <property type="entry name" value="THIOESTERASE SUPERFAMILY MEMBER-RELATED"/>
    <property type="match status" value="1"/>
</dbReference>
<dbReference type="Gene3D" id="3.10.129.10">
    <property type="entry name" value="Hotdog Thioesterase"/>
    <property type="match status" value="1"/>
</dbReference>
<comment type="caution">
    <text evidence="4">The sequence shown here is derived from an EMBL/GenBank/DDBJ whole genome shotgun (WGS) entry which is preliminary data.</text>
</comment>
<name>A0A842I2M0_9SPHN</name>
<accession>A0A842I2M0</accession>
<dbReference type="Proteomes" id="UP000564378">
    <property type="component" value="Unassembled WGS sequence"/>
</dbReference>
<gene>
    <name evidence="4" type="ORF">H6P80_15295</name>
</gene>
<evidence type="ECO:0000259" key="3">
    <source>
        <dbReference type="Pfam" id="PF03061"/>
    </source>
</evidence>
<dbReference type="InterPro" id="IPR039298">
    <property type="entry name" value="ACOT13"/>
</dbReference>
<dbReference type="SUPFAM" id="SSF54637">
    <property type="entry name" value="Thioesterase/thiol ester dehydrase-isomerase"/>
    <property type="match status" value="1"/>
</dbReference>
<dbReference type="Pfam" id="PF03061">
    <property type="entry name" value="4HBT"/>
    <property type="match status" value="1"/>
</dbReference>
<reference evidence="4 5" key="1">
    <citation type="submission" date="2020-08" db="EMBL/GenBank/DDBJ databases">
        <title>Draft genome sequence of Parasphingopyxis sp. GrpM-11.</title>
        <authorList>
            <person name="Oh J."/>
            <person name="Roh D.-H."/>
        </authorList>
    </citation>
    <scope>NUCLEOTIDE SEQUENCE [LARGE SCALE GENOMIC DNA]</scope>
    <source>
        <strain evidence="4 5">GrpM-11</strain>
    </source>
</reference>
<proteinExistence type="inferred from homology"/>